<dbReference type="EMBL" id="DS235033">
    <property type="protein sequence ID" value="EEB10787.1"/>
    <property type="molecule type" value="Genomic_DNA"/>
</dbReference>
<feature type="region of interest" description="Disordered" evidence="6">
    <location>
        <begin position="710"/>
        <end position="742"/>
    </location>
</feature>
<dbReference type="InParanoid" id="E0VBN1"/>
<sequence length="1427" mass="158083">MNLPCGDEDLEKTLITSSHQLEKNNKFNDVRIKISESIKETKTLSIPDVNNFEREKVKMKNSEPMISTKLSSLLSSLENSSYVEKNQNEIPVETKSNEFHFSQVRPEPENVSNDEKTTTRSKVFKKSDDYYDAIKPTKTVKFENVKISPTDIKNDKKMAGEGRGVSMKQRESGPRKSNVESTSYKRIKRGFGNSLKENLNDEEKENVTNNHRNERKKKLEGKNAVGKNYNHIAETLEKIAKVTVDDANKEPASETVVVSPGNFRESRDEENRKASPDIQDIITGIVNILNGKTPKPSDGHKVRPVRPAGTRINNRGPPRISDVPPLDFDGPYRPLPPPKRIPPPPPPLHPPYPFDVPPSMPNIPLPPQPHKPGIFKLPSHPFIEGVPIPERVVPNAPTKIPPPLINLPSDQVHLEYDTISMSEPFNKKDVPIIELQPENPLATTEATTFTLKTETKPPLRFEFDDSTKTFNITITTPSSPSSSGKPETSKIKSGTQKLGGMSANKNSNKRIKPNLTPNSQIDKNQNKTLPALKVDRDKVKTTTTESVTGLPDKIIIITDVTPQKENNVTINTTNDDDDATLIKKESEDNQTMTEGINESDDFFKPTLNISAIFNTEQQQQQPITTTTTTTTTMATPEIEKNNKTQEIIISEPANNATTYDVPSSSTTIESISPTEIESKSNKTDFLELSILHDEPLFGIGEATPVLESSFPELSPQQTEPQSSATATTALPSIKPTQPIITESSNSFKVRPGIVLDDPEYKPGAHKKRPLINTRPIVTAPPPNSYYGEIFDVTVHAIQGPGDESSKPGKPYIVPVNVDGIQLQNSQVFQGDVSVITKPEEGQNFVSIDGKRTYINLFGEASPTSKINPTPTPTSTSQISIIGTGYAIPHNEHSLHQSPSGTRPATSPPRRQYKRPSHPPVRIDTCIVGDASTCDSSQNEMCRTEDGVSSCHCRPGYNRKKHRDSCRRVVSMLTSIRIDRIYDKKIKWQDNLKDPDSEDYQELSYEASQAIESAMSMTPFSDDYINSRINSIYTAKNFETNQPAVYVNLTIQLEENLDTVRPAVKQDIQRHLLRVIQRRNNNVGNSAVWVDAPPGSILALQDVDECSSAELHDCHERATCLNVFGSFKCQCPNGLRDPWIGNVHREGRFCEMCPSDYCNSRGECKFEHGQQVCYCSGSFYGSQCEIDGEVLGVAIGASVAAAIIIILTLVCLCMWSRRWSREQKSAIGAGMGSPVFGYMATGPAVKTPSVGAPPYQVTIEDRIRWAQIADVMAKSNHYAPDPVNKTTTTRPTFGGYPTLPSHTMSISHAGTLPLPAIAPPVPLPRLTLTNKPVMGTYGAHSQIGTVHQTNHGMRSSLETTSSSEEEDRADLLGRNFNAPRPKSRTSIANQSGIYYDVDYDRSDAYTKQNTIPMNTYALNSQPRLPYFR</sequence>
<dbReference type="PROSITE" id="PS50026">
    <property type="entry name" value="EGF_3"/>
    <property type="match status" value="1"/>
</dbReference>
<dbReference type="Proteomes" id="UP000009046">
    <property type="component" value="Unassembled WGS sequence"/>
</dbReference>
<feature type="region of interest" description="Disordered" evidence="6">
    <location>
        <begin position="251"/>
        <end position="277"/>
    </location>
</feature>
<dbReference type="SMART" id="SM00179">
    <property type="entry name" value="EGF_CA"/>
    <property type="match status" value="1"/>
</dbReference>
<dbReference type="CDD" id="cd00054">
    <property type="entry name" value="EGF_CA"/>
    <property type="match status" value="1"/>
</dbReference>
<dbReference type="GO" id="GO:0005509">
    <property type="term" value="F:calcium ion binding"/>
    <property type="evidence" value="ECO:0007669"/>
    <property type="project" value="InterPro"/>
</dbReference>
<evidence type="ECO:0000313" key="11">
    <source>
        <dbReference type="EnsemblMetazoa" id="PHUM065520-PA"/>
    </source>
</evidence>
<evidence type="ECO:0000256" key="3">
    <source>
        <dbReference type="ARBA" id="ARBA00022737"/>
    </source>
</evidence>
<evidence type="ECO:0000313" key="10">
    <source>
        <dbReference type="EMBL" id="EEB10787.1"/>
    </source>
</evidence>
<reference evidence="11" key="3">
    <citation type="submission" date="2021-02" db="UniProtKB">
        <authorList>
            <consortium name="EnsemblMetazoa"/>
        </authorList>
    </citation>
    <scope>IDENTIFICATION</scope>
    <source>
        <strain evidence="11">USDA</strain>
    </source>
</reference>
<keyword evidence="12" id="KW-1185">Reference proteome</keyword>
<dbReference type="RefSeq" id="XP_002423525.1">
    <property type="nucleotide sequence ID" value="XM_002423480.1"/>
</dbReference>
<evidence type="ECO:0008006" key="13">
    <source>
        <dbReference type="Google" id="ProtNLM"/>
    </source>
</evidence>
<dbReference type="InterPro" id="IPR009030">
    <property type="entry name" value="Growth_fac_rcpt_cys_sf"/>
</dbReference>
<dbReference type="InterPro" id="IPR000742">
    <property type="entry name" value="EGF"/>
</dbReference>
<dbReference type="PANTHER" id="PTHR24039">
    <property type="entry name" value="FIBRILLIN-RELATED"/>
    <property type="match status" value="1"/>
</dbReference>
<evidence type="ECO:0000256" key="2">
    <source>
        <dbReference type="ARBA" id="ARBA00022729"/>
    </source>
</evidence>
<feature type="compositionally biased region" description="Polar residues" evidence="6">
    <location>
        <begin position="714"/>
        <end position="742"/>
    </location>
</feature>
<dbReference type="InterPro" id="IPR000082">
    <property type="entry name" value="SEA_dom"/>
</dbReference>
<comment type="caution">
    <text evidence="5">Lacks conserved residue(s) required for the propagation of feature annotation.</text>
</comment>
<dbReference type="PROSITE" id="PS00022">
    <property type="entry name" value="EGF_1"/>
    <property type="match status" value="1"/>
</dbReference>
<dbReference type="InterPro" id="IPR001881">
    <property type="entry name" value="EGF-like_Ca-bd_dom"/>
</dbReference>
<keyword evidence="7" id="KW-1133">Transmembrane helix</keyword>
<evidence type="ECO:0000256" key="6">
    <source>
        <dbReference type="SAM" id="MobiDB-lite"/>
    </source>
</evidence>
<dbReference type="InterPro" id="IPR000152">
    <property type="entry name" value="EGF-type_Asp/Asn_hydroxyl_site"/>
</dbReference>
<evidence type="ECO:0000259" key="8">
    <source>
        <dbReference type="PROSITE" id="PS50024"/>
    </source>
</evidence>
<dbReference type="HOGENOM" id="CLU_008403_0_0_1"/>
<feature type="domain" description="SEA" evidence="8">
    <location>
        <begin position="967"/>
        <end position="1094"/>
    </location>
</feature>
<dbReference type="eggNOG" id="ENOG502QQSU">
    <property type="taxonomic scope" value="Eukaryota"/>
</dbReference>
<dbReference type="SUPFAM" id="SSF57196">
    <property type="entry name" value="EGF/Laminin"/>
    <property type="match status" value="1"/>
</dbReference>
<dbReference type="FunCoup" id="E0VBN1">
    <property type="interactions" value="6"/>
</dbReference>
<dbReference type="GeneID" id="8231109"/>
<dbReference type="PANTHER" id="PTHR24039:SF52">
    <property type="entry name" value="EGF-LIKE DOMAIN-CONTAINING PROTEIN"/>
    <property type="match status" value="1"/>
</dbReference>
<dbReference type="KEGG" id="phu:Phum_PHUM065520"/>
<reference evidence="10" key="1">
    <citation type="submission" date="2007-04" db="EMBL/GenBank/DDBJ databases">
        <title>Annotation of Pediculus humanus corporis strain USDA.</title>
        <authorList>
            <person name="Kirkness E."/>
            <person name="Hannick L."/>
            <person name="Hass B."/>
            <person name="Bruggner R."/>
            <person name="Lawson D."/>
            <person name="Bidwell S."/>
            <person name="Joardar V."/>
            <person name="Caler E."/>
            <person name="Walenz B."/>
            <person name="Inman J."/>
            <person name="Schobel S."/>
            <person name="Galinsky K."/>
            <person name="Amedeo P."/>
            <person name="Strausberg R."/>
        </authorList>
    </citation>
    <scope>NUCLEOTIDE SEQUENCE</scope>
    <source>
        <strain evidence="10">USDA</strain>
    </source>
</reference>
<dbReference type="SUPFAM" id="SSF57184">
    <property type="entry name" value="Growth factor receptor domain"/>
    <property type="match status" value="1"/>
</dbReference>
<dbReference type="PROSITE" id="PS50024">
    <property type="entry name" value="SEA"/>
    <property type="match status" value="1"/>
</dbReference>
<keyword evidence="7" id="KW-0472">Membrane</keyword>
<keyword evidence="2" id="KW-0732">Signal</keyword>
<dbReference type="EMBL" id="AAZO01000766">
    <property type="status" value="NOT_ANNOTATED_CDS"/>
    <property type="molecule type" value="Genomic_DNA"/>
</dbReference>
<accession>E0VBN1</accession>
<evidence type="ECO:0000256" key="5">
    <source>
        <dbReference type="PROSITE-ProRule" id="PRU00076"/>
    </source>
</evidence>
<feature type="domain" description="EGF-like" evidence="9">
    <location>
        <begin position="1101"/>
        <end position="1140"/>
    </location>
</feature>
<name>E0VBN1_PEDHC</name>
<dbReference type="EnsemblMetazoa" id="PHUM065520-RA">
    <property type="protein sequence ID" value="PHUM065520-PA"/>
    <property type="gene ID" value="PHUM065520"/>
</dbReference>
<evidence type="ECO:0000259" key="9">
    <source>
        <dbReference type="PROSITE" id="PS50026"/>
    </source>
</evidence>
<keyword evidence="7" id="KW-0812">Transmembrane</keyword>
<dbReference type="CTD" id="8231109"/>
<protein>
    <recommendedName>
        <fullName evidence="13">EGF-like domain-containing protein</fullName>
    </recommendedName>
</protein>
<feature type="compositionally biased region" description="Pro residues" evidence="6">
    <location>
        <begin position="333"/>
        <end position="349"/>
    </location>
</feature>
<feature type="transmembrane region" description="Helical" evidence="7">
    <location>
        <begin position="1189"/>
        <end position="1214"/>
    </location>
</feature>
<evidence type="ECO:0000313" key="12">
    <source>
        <dbReference type="Proteomes" id="UP000009046"/>
    </source>
</evidence>
<feature type="region of interest" description="Disordered" evidence="6">
    <location>
        <begin position="473"/>
        <end position="523"/>
    </location>
</feature>
<feature type="compositionally biased region" description="Basic and acidic residues" evidence="6">
    <location>
        <begin position="168"/>
        <end position="178"/>
    </location>
</feature>
<dbReference type="Pfam" id="PF07645">
    <property type="entry name" value="EGF_CA"/>
    <property type="match status" value="1"/>
</dbReference>
<dbReference type="Pfam" id="PF01390">
    <property type="entry name" value="SEA"/>
    <property type="match status" value="1"/>
</dbReference>
<dbReference type="Gene3D" id="2.10.25.10">
    <property type="entry name" value="Laminin"/>
    <property type="match status" value="1"/>
</dbReference>
<evidence type="ECO:0000256" key="4">
    <source>
        <dbReference type="ARBA" id="ARBA00023157"/>
    </source>
</evidence>
<feature type="region of interest" description="Disordered" evidence="6">
    <location>
        <begin position="290"/>
        <end position="349"/>
    </location>
</feature>
<feature type="compositionally biased region" description="Polar residues" evidence="6">
    <location>
        <begin position="895"/>
        <end position="904"/>
    </location>
</feature>
<feature type="region of interest" description="Disordered" evidence="6">
    <location>
        <begin position="889"/>
        <end position="921"/>
    </location>
</feature>
<dbReference type="InterPro" id="IPR018097">
    <property type="entry name" value="EGF_Ca-bd_CS"/>
</dbReference>
<keyword evidence="1 5" id="KW-0245">EGF-like domain</keyword>
<dbReference type="SMART" id="SM00181">
    <property type="entry name" value="EGF"/>
    <property type="match status" value="2"/>
</dbReference>
<dbReference type="VEuPathDB" id="VectorBase:PHUM065520"/>
<gene>
    <name evidence="11" type="primary">8231109</name>
    <name evidence="10" type="ORF">Phum_PHUM065520</name>
</gene>
<dbReference type="OrthoDB" id="2015116at2759"/>
<feature type="compositionally biased region" description="Basic and acidic residues" evidence="6">
    <location>
        <begin position="264"/>
        <end position="275"/>
    </location>
</feature>
<evidence type="ECO:0000256" key="1">
    <source>
        <dbReference type="ARBA" id="ARBA00022536"/>
    </source>
</evidence>
<keyword evidence="3" id="KW-0677">Repeat</keyword>
<dbReference type="OMA" id="QRRYNNI"/>
<keyword evidence="4" id="KW-1015">Disulfide bond</keyword>
<proteinExistence type="predicted"/>
<reference evidence="10" key="2">
    <citation type="submission" date="2007-04" db="EMBL/GenBank/DDBJ databases">
        <title>The genome of the human body louse.</title>
        <authorList>
            <consortium name="The Human Body Louse Genome Consortium"/>
            <person name="Kirkness E."/>
            <person name="Walenz B."/>
            <person name="Hass B."/>
            <person name="Bruggner R."/>
            <person name="Strausberg R."/>
        </authorList>
    </citation>
    <scope>NUCLEOTIDE SEQUENCE</scope>
    <source>
        <strain evidence="10">USDA</strain>
    </source>
</reference>
<feature type="region of interest" description="Disordered" evidence="6">
    <location>
        <begin position="153"/>
        <end position="183"/>
    </location>
</feature>
<dbReference type="FunFam" id="2.10.25.10:FF:000672">
    <property type="entry name" value="Uncharacterized protein, isoform C"/>
    <property type="match status" value="1"/>
</dbReference>
<dbReference type="PROSITE" id="PS01187">
    <property type="entry name" value="EGF_CA"/>
    <property type="match status" value="1"/>
</dbReference>
<dbReference type="InterPro" id="IPR049883">
    <property type="entry name" value="NOTCH1_EGF-like"/>
</dbReference>
<evidence type="ECO:0000256" key="7">
    <source>
        <dbReference type="SAM" id="Phobius"/>
    </source>
</evidence>
<feature type="compositionally biased region" description="Low complexity" evidence="6">
    <location>
        <begin position="473"/>
        <end position="483"/>
    </location>
</feature>
<dbReference type="PROSITE" id="PS00010">
    <property type="entry name" value="ASX_HYDROXYL"/>
    <property type="match status" value="1"/>
</dbReference>
<organism>
    <name type="scientific">Pediculus humanus subsp. corporis</name>
    <name type="common">Body louse</name>
    <dbReference type="NCBI Taxonomy" id="121224"/>
    <lineage>
        <taxon>Eukaryota</taxon>
        <taxon>Metazoa</taxon>
        <taxon>Ecdysozoa</taxon>
        <taxon>Arthropoda</taxon>
        <taxon>Hexapoda</taxon>
        <taxon>Insecta</taxon>
        <taxon>Pterygota</taxon>
        <taxon>Neoptera</taxon>
        <taxon>Paraneoptera</taxon>
        <taxon>Psocodea</taxon>
        <taxon>Troctomorpha</taxon>
        <taxon>Phthiraptera</taxon>
        <taxon>Anoplura</taxon>
        <taxon>Pediculidae</taxon>
        <taxon>Pediculus</taxon>
    </lineage>
</organism>